<dbReference type="InterPro" id="IPR001387">
    <property type="entry name" value="Cro/C1-type_HTH"/>
</dbReference>
<organism evidence="3 4">
    <name type="scientific">Lactiplantibacillus modestisalitolerans</name>
    <dbReference type="NCBI Taxonomy" id="1457219"/>
    <lineage>
        <taxon>Bacteria</taxon>
        <taxon>Bacillati</taxon>
        <taxon>Bacillota</taxon>
        <taxon>Bacilli</taxon>
        <taxon>Lactobacillales</taxon>
        <taxon>Lactobacillaceae</taxon>
        <taxon>Lactiplantibacillus</taxon>
    </lineage>
</organism>
<name>A0ABV5WVF9_9LACO</name>
<dbReference type="InterPro" id="IPR010982">
    <property type="entry name" value="Lambda_DNA-bd_dom_sf"/>
</dbReference>
<keyword evidence="4" id="KW-1185">Reference proteome</keyword>
<dbReference type="PROSITE" id="PS50943">
    <property type="entry name" value="HTH_CROC1"/>
    <property type="match status" value="1"/>
</dbReference>
<evidence type="ECO:0000256" key="1">
    <source>
        <dbReference type="ARBA" id="ARBA00023125"/>
    </source>
</evidence>
<accession>A0ABV5WVF9</accession>
<gene>
    <name evidence="3" type="ORF">ACFFLI_09645</name>
</gene>
<dbReference type="Gene3D" id="1.10.260.40">
    <property type="entry name" value="lambda repressor-like DNA-binding domains"/>
    <property type="match status" value="1"/>
</dbReference>
<evidence type="ECO:0000313" key="3">
    <source>
        <dbReference type="EMBL" id="MFB9770123.1"/>
    </source>
</evidence>
<reference evidence="3 4" key="1">
    <citation type="submission" date="2024-09" db="EMBL/GenBank/DDBJ databases">
        <authorList>
            <person name="Sun Q."/>
            <person name="Mori K."/>
        </authorList>
    </citation>
    <scope>NUCLEOTIDE SEQUENCE [LARGE SCALE GENOMIC DNA]</scope>
    <source>
        <strain evidence="3 4">TBRC 4576</strain>
    </source>
</reference>
<feature type="domain" description="HTH cro/C1-type" evidence="2">
    <location>
        <begin position="5"/>
        <end position="63"/>
    </location>
</feature>
<dbReference type="EMBL" id="JBHLZY010000025">
    <property type="protein sequence ID" value="MFB9770123.1"/>
    <property type="molecule type" value="Genomic_DNA"/>
</dbReference>
<dbReference type="Proteomes" id="UP001589691">
    <property type="component" value="Unassembled WGS sequence"/>
</dbReference>
<evidence type="ECO:0000313" key="4">
    <source>
        <dbReference type="Proteomes" id="UP001589691"/>
    </source>
</evidence>
<proteinExistence type="predicted"/>
<sequence length="66" mass="7227">MATDLKRIRESKGITQAKLARKIGITRGYYSMIESGKRGGKNGVSYSLAIKIASALDSKPDDIFLH</sequence>
<comment type="caution">
    <text evidence="3">The sequence shown here is derived from an EMBL/GenBank/DDBJ whole genome shotgun (WGS) entry which is preliminary data.</text>
</comment>
<evidence type="ECO:0000259" key="2">
    <source>
        <dbReference type="PROSITE" id="PS50943"/>
    </source>
</evidence>
<dbReference type="Pfam" id="PF01381">
    <property type="entry name" value="HTH_3"/>
    <property type="match status" value="1"/>
</dbReference>
<dbReference type="RefSeq" id="WP_137642100.1">
    <property type="nucleotide sequence ID" value="NZ_BJEA01000004.1"/>
</dbReference>
<dbReference type="CDD" id="cd00093">
    <property type="entry name" value="HTH_XRE"/>
    <property type="match status" value="1"/>
</dbReference>
<keyword evidence="1" id="KW-0238">DNA-binding</keyword>
<protein>
    <submittedName>
        <fullName evidence="3">Helix-turn-helix transcriptional regulator</fullName>
    </submittedName>
</protein>
<dbReference type="PANTHER" id="PTHR46558:SF3">
    <property type="entry name" value="TRANSCRIPTIONAL REGULATOR"/>
    <property type="match status" value="1"/>
</dbReference>
<dbReference type="SUPFAM" id="SSF47413">
    <property type="entry name" value="lambda repressor-like DNA-binding domains"/>
    <property type="match status" value="1"/>
</dbReference>
<dbReference type="PANTHER" id="PTHR46558">
    <property type="entry name" value="TRACRIPTIONAL REGULATORY PROTEIN-RELATED-RELATED"/>
    <property type="match status" value="1"/>
</dbReference>
<dbReference type="SMART" id="SM00530">
    <property type="entry name" value="HTH_XRE"/>
    <property type="match status" value="1"/>
</dbReference>